<evidence type="ECO:0000313" key="1">
    <source>
        <dbReference type="EMBL" id="KAG8173307.1"/>
    </source>
</evidence>
<dbReference type="Proteomes" id="UP000827092">
    <property type="component" value="Unassembled WGS sequence"/>
</dbReference>
<keyword evidence="2" id="KW-1185">Reference proteome</keyword>
<proteinExistence type="predicted"/>
<sequence length="111" mass="12029">MNLGVGGLQWTYVSLWGTATRATGTKGYEKLQSFGPPRRSASLATEVNVTPSGPDYDTVYRNPMQRKQGGVVVLRQTGPQLMSPAHKTGAFDRFPALDGTKAWGPARQSVF</sequence>
<evidence type="ECO:0000313" key="2">
    <source>
        <dbReference type="Proteomes" id="UP000827092"/>
    </source>
</evidence>
<gene>
    <name evidence="1" type="ORF">JTE90_003518</name>
</gene>
<dbReference type="EMBL" id="JAFNEN010001886">
    <property type="protein sequence ID" value="KAG8173307.1"/>
    <property type="molecule type" value="Genomic_DNA"/>
</dbReference>
<accession>A0AAV6TMU1</accession>
<name>A0AAV6TMU1_9ARAC</name>
<organism evidence="1 2">
    <name type="scientific">Oedothorax gibbosus</name>
    <dbReference type="NCBI Taxonomy" id="931172"/>
    <lineage>
        <taxon>Eukaryota</taxon>
        <taxon>Metazoa</taxon>
        <taxon>Ecdysozoa</taxon>
        <taxon>Arthropoda</taxon>
        <taxon>Chelicerata</taxon>
        <taxon>Arachnida</taxon>
        <taxon>Araneae</taxon>
        <taxon>Araneomorphae</taxon>
        <taxon>Entelegynae</taxon>
        <taxon>Araneoidea</taxon>
        <taxon>Linyphiidae</taxon>
        <taxon>Erigoninae</taxon>
        <taxon>Oedothorax</taxon>
    </lineage>
</organism>
<reference evidence="1 2" key="1">
    <citation type="journal article" date="2022" name="Nat. Ecol. Evol.">
        <title>A masculinizing supergene underlies an exaggerated male reproductive morph in a spider.</title>
        <authorList>
            <person name="Hendrickx F."/>
            <person name="De Corte Z."/>
            <person name="Sonet G."/>
            <person name="Van Belleghem S.M."/>
            <person name="Kostlbacher S."/>
            <person name="Vangestel C."/>
        </authorList>
    </citation>
    <scope>NUCLEOTIDE SEQUENCE [LARGE SCALE GENOMIC DNA]</scope>
    <source>
        <strain evidence="1">W744_W776</strain>
    </source>
</reference>
<protein>
    <submittedName>
        <fullName evidence="1">Uncharacterized protein</fullName>
    </submittedName>
</protein>
<comment type="caution">
    <text evidence="1">The sequence shown here is derived from an EMBL/GenBank/DDBJ whole genome shotgun (WGS) entry which is preliminary data.</text>
</comment>
<dbReference type="AlphaFoldDB" id="A0AAV6TMU1"/>